<keyword evidence="1" id="KW-0812">Transmembrane</keyword>
<organism evidence="2 3">
    <name type="scientific">Burkholderia vietnamiensis (strain G4 / LMG 22486)</name>
    <name type="common">Burkholderia cepacia (strain R1808)</name>
    <dbReference type="NCBI Taxonomy" id="269482"/>
    <lineage>
        <taxon>Bacteria</taxon>
        <taxon>Pseudomonadati</taxon>
        <taxon>Pseudomonadota</taxon>
        <taxon>Betaproteobacteria</taxon>
        <taxon>Burkholderiales</taxon>
        <taxon>Burkholderiaceae</taxon>
        <taxon>Burkholderia</taxon>
        <taxon>Burkholderia cepacia complex</taxon>
    </lineage>
</organism>
<geneLocation type="plasmid" evidence="2 3">
    <name>pBVIE01</name>
</geneLocation>
<name>A4JU86_BURVG</name>
<dbReference type="KEGG" id="bvi:Bcep1808_6952"/>
<sequence length="122" mass="13608">MSISSCTVNEPEGAAALRHPRFTGEKTMLDRLIRRIRLILQNAPVSLRPIWDVTRQAFLHPTIKQLEYYGRIAQTLSSASFIGFVTVIVTDKRSAWTFVEALMLLVVAVLLLVLGAILSKGE</sequence>
<dbReference type="HOGENOM" id="CLU_2022369_0_0_4"/>
<gene>
    <name evidence="2" type="ordered locus">Bcep1808_6952</name>
</gene>
<keyword evidence="2" id="KW-0614">Plasmid</keyword>
<proteinExistence type="predicted"/>
<keyword evidence="1" id="KW-1133">Transmembrane helix</keyword>
<reference evidence="2 3" key="1">
    <citation type="submission" date="2007-03" db="EMBL/GenBank/DDBJ databases">
        <title>Complete sequence of plasmid pBVIE01 of Burkholderia vietnamiensis G4.</title>
        <authorList>
            <consortium name="US DOE Joint Genome Institute"/>
            <person name="Copeland A."/>
            <person name="Lucas S."/>
            <person name="Lapidus A."/>
            <person name="Barry K."/>
            <person name="Detter J.C."/>
            <person name="Glavina del Rio T."/>
            <person name="Hammon N."/>
            <person name="Israni S."/>
            <person name="Dalin E."/>
            <person name="Tice H."/>
            <person name="Pitluck S."/>
            <person name="Chain P."/>
            <person name="Malfatti S."/>
            <person name="Shin M."/>
            <person name="Vergez L."/>
            <person name="Schmutz J."/>
            <person name="Larimer F."/>
            <person name="Land M."/>
            <person name="Hauser L."/>
            <person name="Kyrpides N."/>
            <person name="Tiedje J."/>
            <person name="Richardson P."/>
        </authorList>
    </citation>
    <scope>NUCLEOTIDE SEQUENCE [LARGE SCALE GENOMIC DNA]</scope>
    <source>
        <strain evidence="3">G4 / LMG 22486</strain>
        <plasmid evidence="2 3">pBVIE01</plasmid>
    </source>
</reference>
<feature type="transmembrane region" description="Helical" evidence="1">
    <location>
        <begin position="95"/>
        <end position="118"/>
    </location>
</feature>
<dbReference type="Proteomes" id="UP000002287">
    <property type="component" value="Plasmid pBVIE01"/>
</dbReference>
<evidence type="ECO:0000256" key="1">
    <source>
        <dbReference type="SAM" id="Phobius"/>
    </source>
</evidence>
<evidence type="ECO:0000313" key="2">
    <source>
        <dbReference type="EMBL" id="ABO59839.1"/>
    </source>
</evidence>
<evidence type="ECO:0000313" key="3">
    <source>
        <dbReference type="Proteomes" id="UP000002287"/>
    </source>
</evidence>
<dbReference type="AlphaFoldDB" id="A4JU86"/>
<dbReference type="EMBL" id="CP000617">
    <property type="protein sequence ID" value="ABO59839.1"/>
    <property type="molecule type" value="Genomic_DNA"/>
</dbReference>
<protein>
    <submittedName>
        <fullName evidence="2">Uncharacterized protein</fullName>
    </submittedName>
</protein>
<keyword evidence="1" id="KW-0472">Membrane</keyword>
<accession>A4JU86</accession>